<comment type="caution">
    <text evidence="11">The sequence shown here is derived from an EMBL/GenBank/DDBJ whole genome shotgun (WGS) entry which is preliminary data.</text>
</comment>
<gene>
    <name evidence="11" type="ORF">DN069_09625</name>
</gene>
<feature type="domain" description="Pyrrolo-quinoline quinone repeat" evidence="8">
    <location>
        <begin position="66"/>
        <end position="250"/>
    </location>
</feature>
<evidence type="ECO:0000256" key="2">
    <source>
        <dbReference type="ARBA" id="ARBA00004496"/>
    </source>
</evidence>
<dbReference type="PANTHER" id="PTHR34512">
    <property type="entry name" value="CELL SURFACE PROTEIN"/>
    <property type="match status" value="1"/>
</dbReference>
<dbReference type="Pfam" id="PF15780">
    <property type="entry name" value="ASH"/>
    <property type="match status" value="2"/>
</dbReference>
<dbReference type="OrthoDB" id="3304767at2"/>
<dbReference type="InterPro" id="IPR018391">
    <property type="entry name" value="PQQ_b-propeller_rpt"/>
</dbReference>
<evidence type="ECO:0000259" key="10">
    <source>
        <dbReference type="Pfam" id="PF22544"/>
    </source>
</evidence>
<evidence type="ECO:0008006" key="13">
    <source>
        <dbReference type="Google" id="ProtNLM"/>
    </source>
</evidence>
<evidence type="ECO:0000259" key="9">
    <source>
        <dbReference type="Pfam" id="PF15780"/>
    </source>
</evidence>
<feature type="region of interest" description="Disordered" evidence="6">
    <location>
        <begin position="815"/>
        <end position="836"/>
    </location>
</feature>
<keyword evidence="7" id="KW-0732">Signal</keyword>
<feature type="domain" description="Abnormal spindle-like microcephaly-associated protein ASH" evidence="9">
    <location>
        <begin position="632"/>
        <end position="712"/>
    </location>
</feature>
<feature type="chain" id="PRO_5038720773" description="Abnormal spindle-like microcephaly-associated protein ASH domain-containing protein" evidence="7">
    <location>
        <begin position="34"/>
        <end position="836"/>
    </location>
</feature>
<dbReference type="Gene3D" id="2.130.10.10">
    <property type="entry name" value="YVTN repeat-like/Quinoprotein amine dehydrogenase"/>
    <property type="match status" value="1"/>
</dbReference>
<dbReference type="InterPro" id="IPR015943">
    <property type="entry name" value="WD40/YVTN_repeat-like_dom_sf"/>
</dbReference>
<proteinExistence type="predicted"/>
<evidence type="ECO:0000259" key="8">
    <source>
        <dbReference type="Pfam" id="PF13360"/>
    </source>
</evidence>
<reference evidence="11 12" key="1">
    <citation type="submission" date="2018-06" db="EMBL/GenBank/DDBJ databases">
        <title>Streptacidiphilus pinicola sp. nov., isolated from pine grove soil.</title>
        <authorList>
            <person name="Roh S.G."/>
            <person name="Park S."/>
            <person name="Kim M.-K."/>
            <person name="Yun B.-R."/>
            <person name="Park J."/>
            <person name="Kim M.J."/>
            <person name="Kim Y.S."/>
            <person name="Kim S.B."/>
        </authorList>
    </citation>
    <scope>NUCLEOTIDE SEQUENCE [LARGE SCALE GENOMIC DNA]</scope>
    <source>
        <strain evidence="11 12">MMS16-CNU450</strain>
    </source>
</reference>
<dbReference type="GO" id="GO:0005737">
    <property type="term" value="C:cytoplasm"/>
    <property type="evidence" value="ECO:0007669"/>
    <property type="project" value="UniProtKB-SubCell"/>
</dbReference>
<dbReference type="InterPro" id="IPR031549">
    <property type="entry name" value="ASH"/>
</dbReference>
<keyword evidence="5" id="KW-0966">Cell projection</keyword>
<evidence type="ECO:0000256" key="1">
    <source>
        <dbReference type="ARBA" id="ARBA00004138"/>
    </source>
</evidence>
<dbReference type="EMBL" id="QKYN01000037">
    <property type="protein sequence ID" value="RAG85759.1"/>
    <property type="molecule type" value="Genomic_DNA"/>
</dbReference>
<keyword evidence="3" id="KW-0963">Cytoplasm</keyword>
<dbReference type="Proteomes" id="UP000248889">
    <property type="component" value="Unassembled WGS sequence"/>
</dbReference>
<evidence type="ECO:0000256" key="6">
    <source>
        <dbReference type="SAM" id="MobiDB-lite"/>
    </source>
</evidence>
<evidence type="ECO:0000256" key="3">
    <source>
        <dbReference type="ARBA" id="ARBA00022490"/>
    </source>
</evidence>
<dbReference type="InterPro" id="IPR011047">
    <property type="entry name" value="Quinoprotein_ADH-like_sf"/>
</dbReference>
<dbReference type="Gene3D" id="2.60.40.10">
    <property type="entry name" value="Immunoglobulins"/>
    <property type="match status" value="3"/>
</dbReference>
<evidence type="ECO:0000256" key="4">
    <source>
        <dbReference type="ARBA" id="ARBA00023069"/>
    </source>
</evidence>
<dbReference type="GO" id="GO:0005975">
    <property type="term" value="P:carbohydrate metabolic process"/>
    <property type="evidence" value="ECO:0007669"/>
    <property type="project" value="UniProtKB-ARBA"/>
</dbReference>
<feature type="domain" description="HYDIN/VesB/CFA65-like Ig-like" evidence="10">
    <location>
        <begin position="732"/>
        <end position="825"/>
    </location>
</feature>
<comment type="subcellular location">
    <subcellularLocation>
        <location evidence="1">Cell projection</location>
        <location evidence="1">Cilium</location>
    </subcellularLocation>
    <subcellularLocation>
        <location evidence="2">Cytoplasm</location>
    </subcellularLocation>
</comment>
<dbReference type="InterPro" id="IPR002372">
    <property type="entry name" value="PQQ_rpt_dom"/>
</dbReference>
<evidence type="ECO:0000313" key="11">
    <source>
        <dbReference type="EMBL" id="RAG85759.1"/>
    </source>
</evidence>
<dbReference type="Pfam" id="PF22544">
    <property type="entry name" value="HYDIN_VesB_CFA65-like_Ig"/>
    <property type="match status" value="1"/>
</dbReference>
<sequence length="836" mass="84333">MVMRQKTACLLAVLTTSLALGAVGVGASTPAGADEFTISQDTLRTGWDPNEPGLTPAQVSSSQFGLRFSTAVDGQVYAQPLVVGGTVVTATEKDQVYGIDATTGAIHWSRRLGTPWAAANIGCGDLTPDIGVTGTPVYDPATNAVYVTAKTDHPDGAHPAWFLHALDPATGAERSGWPVRIHGAPSNDPTRHFDSFTAAQRPGLLLLGGRVYAGFGSYCDKGPYVGYVASVDTRTRAENLWATESSSGHGEAGIWQSGGGLVSDGPGRIFFATGNGQTPSAVPGDHPPGRLSESVVRLGVSADGSMHARDFFSPVNAPALDHSDGDLGSGGPLGLPSVPFGASAAHPHLLVEVGKDGRVFLLDRDHLGGRGQGPGGSDAVLGVTGPFQGVWGHPAAYGGQGGIVYEISSRGRLRALAFGLDASGNPGLRWAGVSSESFGYTSGSPVVTSDGTEPESATVWSEATDGGNGAHGRLRAYDAVPSGGRLRLLFSAPIGRTSKFAVPATSGGRVYVGTRDGRLLAFGLPTGAALLGASTDFGDVAVGSARTVDITVKATRTVTITGVSATGGSFTAAPAGLPRVLTAGRTYTVPVTFAPATAGPASGLLTFTSNLASFSFGLTGYGTKPGFTAFPNRLDFGQIATGTKQTLGLSFTNTGTAPERVTATSAPHAPFSAPGLAAADGLTVQPKQSVTVDVTYAPTVASGGDTGSLGVTGPDGTATVLLSGSAVQGAPHLTITPATTAYGSVPVGSSKALTFDIANTGNIPLTIMKAAPPAAPFVVGNPVSEGRVLAPGEVVHQLVAFSPTATGPFTGSYQVTANDGQGPQTETLTGTGSTAR</sequence>
<evidence type="ECO:0000313" key="12">
    <source>
        <dbReference type="Proteomes" id="UP000248889"/>
    </source>
</evidence>
<keyword evidence="12" id="KW-1185">Reference proteome</keyword>
<dbReference type="SUPFAM" id="SSF50998">
    <property type="entry name" value="Quinoprotein alcohol dehydrogenase-like"/>
    <property type="match status" value="1"/>
</dbReference>
<dbReference type="NCBIfam" id="NF012200">
    <property type="entry name" value="choice_anch_D"/>
    <property type="match status" value="3"/>
</dbReference>
<dbReference type="Pfam" id="PF13360">
    <property type="entry name" value="PQQ_2"/>
    <property type="match status" value="1"/>
</dbReference>
<accession>A0A2X0KF60</accession>
<protein>
    <recommendedName>
        <fullName evidence="13">Abnormal spindle-like microcephaly-associated protein ASH domain-containing protein</fullName>
    </recommendedName>
</protein>
<evidence type="ECO:0000256" key="5">
    <source>
        <dbReference type="ARBA" id="ARBA00023273"/>
    </source>
</evidence>
<dbReference type="InterPro" id="IPR013783">
    <property type="entry name" value="Ig-like_fold"/>
</dbReference>
<dbReference type="AlphaFoldDB" id="A0A2X0KF60"/>
<feature type="domain" description="Abnormal spindle-like microcephaly-associated protein ASH" evidence="9">
    <location>
        <begin position="535"/>
        <end position="610"/>
    </location>
</feature>
<dbReference type="SMART" id="SM00564">
    <property type="entry name" value="PQQ"/>
    <property type="match status" value="3"/>
</dbReference>
<dbReference type="InterPro" id="IPR053879">
    <property type="entry name" value="HYDIN_VesB_CFA65-like_Ig"/>
</dbReference>
<dbReference type="PANTHER" id="PTHR34512:SF30">
    <property type="entry name" value="OUTER MEMBRANE PROTEIN ASSEMBLY FACTOR BAMB"/>
    <property type="match status" value="1"/>
</dbReference>
<organism evidence="11 12">
    <name type="scientific">Streptacidiphilus pinicola</name>
    <dbReference type="NCBI Taxonomy" id="2219663"/>
    <lineage>
        <taxon>Bacteria</taxon>
        <taxon>Bacillati</taxon>
        <taxon>Actinomycetota</taxon>
        <taxon>Actinomycetes</taxon>
        <taxon>Kitasatosporales</taxon>
        <taxon>Streptomycetaceae</taxon>
        <taxon>Streptacidiphilus</taxon>
    </lineage>
</organism>
<keyword evidence="4" id="KW-0969">Cilium</keyword>
<evidence type="ECO:0000256" key="7">
    <source>
        <dbReference type="SAM" id="SignalP"/>
    </source>
</evidence>
<name>A0A2X0KF60_9ACTN</name>
<feature type="signal peptide" evidence="7">
    <location>
        <begin position="1"/>
        <end position="33"/>
    </location>
</feature>